<dbReference type="EMBL" id="KJ184318">
    <property type="protein sequence ID" value="AII15851.1"/>
    <property type="molecule type" value="Genomic_DNA"/>
</dbReference>
<dbReference type="GeneID" id="20098369"/>
<dbReference type="RefSeq" id="YP_009051901.1">
    <property type="nucleotide sequence ID" value="NC_024692.1"/>
</dbReference>
<dbReference type="Proteomes" id="UP000203413">
    <property type="component" value="Segment"/>
</dbReference>
<evidence type="ECO:0000313" key="2">
    <source>
        <dbReference type="Proteomes" id="UP000203413"/>
    </source>
</evidence>
<evidence type="ECO:0000313" key="1">
    <source>
        <dbReference type="EMBL" id="AII15851.1"/>
    </source>
</evidence>
<proteinExistence type="predicted"/>
<reference evidence="1 2" key="1">
    <citation type="journal article" date="2014" name="BMC Genomics">
        <title>The genome and occlusion bodies of marine Penaeus monodon nudivirus (PmNV, also known as MBV and PemoNPV) suggest that it should be assigned to a new nudivirus genus that is distinct from the terrestrial nudiviruses.</title>
        <authorList>
            <person name="Yang Y.T."/>
            <person name="Lee D.Y."/>
            <person name="Wang Y."/>
            <person name="Hu J.M."/>
            <person name="Li W.H."/>
            <person name="Leu J.H."/>
            <person name="Chang G.D."/>
            <person name="Ke H.M."/>
            <person name="Kang S.T."/>
            <person name="Lin S.S."/>
            <person name="Kou G.H."/>
            <person name="Lo C.F."/>
        </authorList>
    </citation>
    <scope>NUCLEOTIDE SEQUENCE [LARGE SCALE GENOMIC DNA]</scope>
    <source>
        <strain evidence="1">Indonesia</strain>
    </source>
</reference>
<name>A0A076FIZ6_9VIRU</name>
<gene>
    <name evidence="1" type="ORF">PmNV_063</name>
</gene>
<dbReference type="KEGG" id="vg:20098369"/>
<sequence length="118" mass="13770">MTSSGKKVNVSKSKPGNKGVLTKYILKKLCQHQFIKDNFSEDDVKLLKRLVAIYIPKKITSSDEVQEAIELIVDEIIKQKSMFLQYAIERMKEEIHKKVIAVIDKIIKRYYKKINDKN</sequence>
<organism evidence="1 2">
    <name type="scientific">Penaeus monodon nudivirus</name>
    <dbReference type="NCBI Taxonomy" id="1529056"/>
    <lineage>
        <taxon>Viruses</taxon>
        <taxon>Viruses incertae sedis</taxon>
        <taxon>Naldaviricetes</taxon>
        <taxon>Lefavirales</taxon>
        <taxon>Nudiviridae</taxon>
        <taxon>Gammanudivirus</taxon>
        <taxon>Gammanudivirus pemonodonis</taxon>
    </lineage>
</organism>
<accession>A0A076FIZ6</accession>
<keyword evidence="2" id="KW-1185">Reference proteome</keyword>
<protein>
    <submittedName>
        <fullName evidence="1">Uncharacterized protein</fullName>
    </submittedName>
</protein>